<dbReference type="STRING" id="763406.A0A1E3NRY8"/>
<dbReference type="Pfam" id="PF12999">
    <property type="entry name" value="PRKCSH-like"/>
    <property type="match status" value="1"/>
</dbReference>
<organism evidence="7 8">
    <name type="scientific">Pichia membranifaciens NRRL Y-2026</name>
    <dbReference type="NCBI Taxonomy" id="763406"/>
    <lineage>
        <taxon>Eukaryota</taxon>
        <taxon>Fungi</taxon>
        <taxon>Dikarya</taxon>
        <taxon>Ascomycota</taxon>
        <taxon>Saccharomycotina</taxon>
        <taxon>Pichiomycetes</taxon>
        <taxon>Pichiales</taxon>
        <taxon>Pichiaceae</taxon>
        <taxon>Pichia</taxon>
    </lineage>
</organism>
<dbReference type="PROSITE" id="PS51914">
    <property type="entry name" value="MRH"/>
    <property type="match status" value="1"/>
</dbReference>
<feature type="signal peptide" evidence="5">
    <location>
        <begin position="1"/>
        <end position="17"/>
    </location>
</feature>
<keyword evidence="4" id="KW-1015">Disulfide bond</keyword>
<evidence type="ECO:0000256" key="5">
    <source>
        <dbReference type="SAM" id="SignalP"/>
    </source>
</evidence>
<gene>
    <name evidence="7" type="ORF">PICMEDRAFT_9318</name>
</gene>
<dbReference type="InterPro" id="IPR028146">
    <property type="entry name" value="PRKCSH_N"/>
</dbReference>
<evidence type="ECO:0000259" key="6">
    <source>
        <dbReference type="PROSITE" id="PS51914"/>
    </source>
</evidence>
<reference evidence="7 8" key="1">
    <citation type="journal article" date="2016" name="Proc. Natl. Acad. Sci. U.S.A.">
        <title>Comparative genomics of biotechnologically important yeasts.</title>
        <authorList>
            <person name="Riley R."/>
            <person name="Haridas S."/>
            <person name="Wolfe K.H."/>
            <person name="Lopes M.R."/>
            <person name="Hittinger C.T."/>
            <person name="Goeker M."/>
            <person name="Salamov A.A."/>
            <person name="Wisecaver J.H."/>
            <person name="Long T.M."/>
            <person name="Calvey C.H."/>
            <person name="Aerts A.L."/>
            <person name="Barry K.W."/>
            <person name="Choi C."/>
            <person name="Clum A."/>
            <person name="Coughlan A.Y."/>
            <person name="Deshpande S."/>
            <person name="Douglass A.P."/>
            <person name="Hanson S.J."/>
            <person name="Klenk H.-P."/>
            <person name="LaButti K.M."/>
            <person name="Lapidus A."/>
            <person name="Lindquist E.A."/>
            <person name="Lipzen A.M."/>
            <person name="Meier-Kolthoff J.P."/>
            <person name="Ohm R.A."/>
            <person name="Otillar R.P."/>
            <person name="Pangilinan J.L."/>
            <person name="Peng Y."/>
            <person name="Rokas A."/>
            <person name="Rosa C.A."/>
            <person name="Scheuner C."/>
            <person name="Sibirny A.A."/>
            <person name="Slot J.C."/>
            <person name="Stielow J.B."/>
            <person name="Sun H."/>
            <person name="Kurtzman C.P."/>
            <person name="Blackwell M."/>
            <person name="Grigoriev I.V."/>
            <person name="Jeffries T.W."/>
        </authorList>
    </citation>
    <scope>NUCLEOTIDE SEQUENCE [LARGE SCALE GENOMIC DNA]</scope>
    <source>
        <strain evidence="7 8">NRRL Y-2026</strain>
    </source>
</reference>
<evidence type="ECO:0000256" key="4">
    <source>
        <dbReference type="ARBA" id="ARBA00023157"/>
    </source>
</evidence>
<evidence type="ECO:0000256" key="2">
    <source>
        <dbReference type="ARBA" id="ARBA00022729"/>
    </source>
</evidence>
<protein>
    <recommendedName>
        <fullName evidence="1">Glucosidase 2 subunit beta</fullName>
    </recommendedName>
</protein>
<dbReference type="OrthoDB" id="28322at2759"/>
<dbReference type="GeneID" id="30181774"/>
<dbReference type="AlphaFoldDB" id="A0A1E3NRY8"/>
<dbReference type="RefSeq" id="XP_019019917.1">
    <property type="nucleotide sequence ID" value="XM_019165087.1"/>
</dbReference>
<evidence type="ECO:0000256" key="1">
    <source>
        <dbReference type="ARBA" id="ARBA00022387"/>
    </source>
</evidence>
<dbReference type="InterPro" id="IPR044865">
    <property type="entry name" value="MRH_dom"/>
</dbReference>
<dbReference type="PANTHER" id="PTHR12630">
    <property type="entry name" value="N-LINKED OLIGOSACCHARIDE PROCESSING"/>
    <property type="match status" value="1"/>
</dbReference>
<dbReference type="InterPro" id="IPR009011">
    <property type="entry name" value="Man6P_isomerase_rcpt-bd_dom_sf"/>
</dbReference>
<keyword evidence="8" id="KW-1185">Reference proteome</keyword>
<dbReference type="InterPro" id="IPR036607">
    <property type="entry name" value="PRKCSH"/>
</dbReference>
<dbReference type="Pfam" id="PF13015">
    <property type="entry name" value="PRKCSH_1"/>
    <property type="match status" value="1"/>
</dbReference>
<dbReference type="GO" id="GO:0017177">
    <property type="term" value="C:glucosidase II complex"/>
    <property type="evidence" value="ECO:0007669"/>
    <property type="project" value="TreeGrafter"/>
</dbReference>
<dbReference type="Proteomes" id="UP000094455">
    <property type="component" value="Unassembled WGS sequence"/>
</dbReference>
<dbReference type="SUPFAM" id="SSF50911">
    <property type="entry name" value="Mannose 6-phosphate receptor domain"/>
    <property type="match status" value="1"/>
</dbReference>
<dbReference type="EMBL" id="KV454001">
    <property type="protein sequence ID" value="ODQ48804.1"/>
    <property type="molecule type" value="Genomic_DNA"/>
</dbReference>
<dbReference type="Gene3D" id="2.70.130.10">
    <property type="entry name" value="Mannose-6-phosphate receptor binding domain"/>
    <property type="match status" value="1"/>
</dbReference>
<keyword evidence="3" id="KW-0256">Endoplasmic reticulum</keyword>
<proteinExistence type="predicted"/>
<feature type="domain" description="MRH" evidence="6">
    <location>
        <begin position="419"/>
        <end position="519"/>
    </location>
</feature>
<name>A0A1E3NRY8_9ASCO</name>
<sequence>MLLGLSSLFLIIIHSHALEVLRGVSPESIIRYQPDENGNWHCLNDPSIVISFDRVNDNYCDCPDGSDEPGTSACSNGLFFCENVGFESHFIPSFKVDDGVCDYEVCCDGSDEAPGICENRCISMKATHEKVVNEHNKKITQGFAIKQKMAEKSKNMRSDIEQAISKYNHYIASIEENIAELELVRGKTDENEEKINGNFKIIETDLASLTSSLLDSLNQLGGYISKLESLKSVLKMMTEEYNHNFNDPAVKQAAQEYLNFAASFDEASDDSSDDSGTIQRITVEKVIVAFQESLKGINEDIAKVRSDIVALKIEQNEKEHSNIVDSSSTSIFTETWEIVAVGLKRLVDSFLGVESRIVSYEESIEPHKDTLKSDISNKDAANQIASLSTSLEGLKSEVGKSESELRKNYGPDDILRSMSECITSKIGSYKYRLCPTSVLEQINSDGRGTKIGVFEDLIFSEETNNYQFIFKRGERCWNGPVREAVVDVLCGTKQEILVVTEPEKCIYHLKMVSPLGCFESDLL</sequence>
<evidence type="ECO:0000313" key="7">
    <source>
        <dbReference type="EMBL" id="ODQ48804.1"/>
    </source>
</evidence>
<accession>A0A1E3NRY8</accession>
<keyword evidence="2 5" id="KW-0732">Signal</keyword>
<dbReference type="InterPro" id="IPR039794">
    <property type="entry name" value="Gtb1-like"/>
</dbReference>
<evidence type="ECO:0000313" key="8">
    <source>
        <dbReference type="Proteomes" id="UP000094455"/>
    </source>
</evidence>
<evidence type="ECO:0000256" key="3">
    <source>
        <dbReference type="ARBA" id="ARBA00022824"/>
    </source>
</evidence>
<dbReference type="GO" id="GO:0006491">
    <property type="term" value="P:N-glycan processing"/>
    <property type="evidence" value="ECO:0007669"/>
    <property type="project" value="TreeGrafter"/>
</dbReference>
<feature type="chain" id="PRO_5009133481" description="Glucosidase 2 subunit beta" evidence="5">
    <location>
        <begin position="18"/>
        <end position="523"/>
    </location>
</feature>
<dbReference type="PANTHER" id="PTHR12630:SF1">
    <property type="entry name" value="GLUCOSIDASE 2 SUBUNIT BETA"/>
    <property type="match status" value="1"/>
</dbReference>